<keyword evidence="4" id="KW-0902">Two-component regulatory system</keyword>
<keyword evidence="3 9" id="KW-0597">Phosphoprotein</keyword>
<dbReference type="SMART" id="SM00862">
    <property type="entry name" value="Trans_reg_C"/>
    <property type="match status" value="1"/>
</dbReference>
<dbReference type="Gene3D" id="6.10.250.690">
    <property type="match status" value="1"/>
</dbReference>
<dbReference type="InterPro" id="IPR039420">
    <property type="entry name" value="WalR-like"/>
</dbReference>
<evidence type="ECO:0000256" key="8">
    <source>
        <dbReference type="ARBA" id="ARBA00067337"/>
    </source>
</evidence>
<dbReference type="PROSITE" id="PS50110">
    <property type="entry name" value="RESPONSE_REGULATORY"/>
    <property type="match status" value="1"/>
</dbReference>
<dbReference type="FunFam" id="1.10.10.10:FF:000099">
    <property type="entry name" value="Two-component system response regulator TorR"/>
    <property type="match status" value="1"/>
</dbReference>
<dbReference type="GO" id="GO:0006355">
    <property type="term" value="P:regulation of DNA-templated transcription"/>
    <property type="evidence" value="ECO:0007669"/>
    <property type="project" value="InterPro"/>
</dbReference>
<evidence type="ECO:0000256" key="10">
    <source>
        <dbReference type="PROSITE-ProRule" id="PRU01091"/>
    </source>
</evidence>
<gene>
    <name evidence="13" type="ORF">B5C34_14260</name>
</gene>
<dbReference type="GO" id="GO:0032993">
    <property type="term" value="C:protein-DNA complex"/>
    <property type="evidence" value="ECO:0007669"/>
    <property type="project" value="TreeGrafter"/>
</dbReference>
<dbReference type="AlphaFoldDB" id="A0A219B8P8"/>
<dbReference type="Proteomes" id="UP000198462">
    <property type="component" value="Unassembled WGS sequence"/>
</dbReference>
<evidence type="ECO:0000256" key="6">
    <source>
        <dbReference type="ARBA" id="ARBA00023125"/>
    </source>
</evidence>
<comment type="caution">
    <text evidence="13">The sequence shown here is derived from an EMBL/GenBank/DDBJ whole genome shotgun (WGS) entry which is preliminary data.</text>
</comment>
<comment type="subcellular location">
    <subcellularLocation>
        <location evidence="1">Cytoplasm</location>
    </subcellularLocation>
</comment>
<dbReference type="SMART" id="SM00448">
    <property type="entry name" value="REC"/>
    <property type="match status" value="1"/>
</dbReference>
<dbReference type="PROSITE" id="PS51755">
    <property type="entry name" value="OMPR_PHOB"/>
    <property type="match status" value="1"/>
</dbReference>
<feature type="modified residue" description="4-aspartylphosphate" evidence="9">
    <location>
        <position position="55"/>
    </location>
</feature>
<dbReference type="CDD" id="cd00383">
    <property type="entry name" value="trans_reg_C"/>
    <property type="match status" value="1"/>
</dbReference>
<dbReference type="PANTHER" id="PTHR48111">
    <property type="entry name" value="REGULATOR OF RPOS"/>
    <property type="match status" value="1"/>
</dbReference>
<feature type="domain" description="Response regulatory" evidence="11">
    <location>
        <begin position="6"/>
        <end position="119"/>
    </location>
</feature>
<dbReference type="Pfam" id="PF00486">
    <property type="entry name" value="Trans_reg_C"/>
    <property type="match status" value="1"/>
</dbReference>
<evidence type="ECO:0000259" key="11">
    <source>
        <dbReference type="PROSITE" id="PS50110"/>
    </source>
</evidence>
<evidence type="ECO:0000256" key="1">
    <source>
        <dbReference type="ARBA" id="ARBA00004496"/>
    </source>
</evidence>
<name>A0A219B8P8_9SPHN</name>
<feature type="DNA-binding region" description="OmpR/PhoB-type" evidence="10">
    <location>
        <begin position="135"/>
        <end position="235"/>
    </location>
</feature>
<organism evidence="13 14">
    <name type="scientific">Pacificimonas flava</name>
    <dbReference type="NCBI Taxonomy" id="1234595"/>
    <lineage>
        <taxon>Bacteria</taxon>
        <taxon>Pseudomonadati</taxon>
        <taxon>Pseudomonadota</taxon>
        <taxon>Alphaproteobacteria</taxon>
        <taxon>Sphingomonadales</taxon>
        <taxon>Sphingosinicellaceae</taxon>
        <taxon>Pacificimonas</taxon>
    </lineage>
</organism>
<dbReference type="Pfam" id="PF00072">
    <property type="entry name" value="Response_reg"/>
    <property type="match status" value="1"/>
</dbReference>
<dbReference type="FunFam" id="3.40.50.2300:FF:000001">
    <property type="entry name" value="DNA-binding response regulator PhoB"/>
    <property type="match status" value="1"/>
</dbReference>
<dbReference type="CDD" id="cd17574">
    <property type="entry name" value="REC_OmpR"/>
    <property type="match status" value="1"/>
</dbReference>
<evidence type="ECO:0000313" key="13">
    <source>
        <dbReference type="EMBL" id="OWV34506.1"/>
    </source>
</evidence>
<evidence type="ECO:0000256" key="7">
    <source>
        <dbReference type="ARBA" id="ARBA00023163"/>
    </source>
</evidence>
<keyword evidence="6 10" id="KW-0238">DNA-binding</keyword>
<evidence type="ECO:0000313" key="14">
    <source>
        <dbReference type="Proteomes" id="UP000198462"/>
    </source>
</evidence>
<evidence type="ECO:0000259" key="12">
    <source>
        <dbReference type="PROSITE" id="PS51755"/>
    </source>
</evidence>
<reference evidence="14" key="1">
    <citation type="submission" date="2017-05" db="EMBL/GenBank/DDBJ databases">
        <authorList>
            <person name="Lin X."/>
        </authorList>
    </citation>
    <scope>NUCLEOTIDE SEQUENCE [LARGE SCALE GENOMIC DNA]</scope>
    <source>
        <strain evidence="14">JLT2012</strain>
    </source>
</reference>
<keyword evidence="5" id="KW-0805">Transcription regulation</keyword>
<dbReference type="GO" id="GO:0000976">
    <property type="term" value="F:transcription cis-regulatory region binding"/>
    <property type="evidence" value="ECO:0007669"/>
    <property type="project" value="TreeGrafter"/>
</dbReference>
<dbReference type="InterPro" id="IPR001867">
    <property type="entry name" value="OmpR/PhoB-type_DNA-bd"/>
</dbReference>
<dbReference type="EMBL" id="NFZT01000001">
    <property type="protein sequence ID" value="OWV34506.1"/>
    <property type="molecule type" value="Genomic_DNA"/>
</dbReference>
<dbReference type="RefSeq" id="WP_088713206.1">
    <property type="nucleotide sequence ID" value="NZ_NFZT01000001.1"/>
</dbReference>
<sequence length="240" mass="26444">MTSRPHLLLVEDEPSIRAPLAAFLHKNGYRVSEAKDAAEARTLLPAHAIDLVILDIMMPGEDGLSLARFIRANGDLPIIMLTAMTEDTDKIVGLEMGADDYLAKPFNPRELLARIRAILRRSAQGGRSGAEASPGTKYLFEGFAFDIESRQLTGPDGEAIPLTTGEYDLLKVLVTRPGRVLSRDQLLDLTRGREAHAFDRAVDNTVSRLRKKIEDDPKTPRLIQTVHGAGYTFACTPERV</sequence>
<dbReference type="SUPFAM" id="SSF52172">
    <property type="entry name" value="CheY-like"/>
    <property type="match status" value="1"/>
</dbReference>
<evidence type="ECO:0000256" key="3">
    <source>
        <dbReference type="ARBA" id="ARBA00022553"/>
    </source>
</evidence>
<protein>
    <recommendedName>
        <fullName evidence="8">Regulatory protein VirG</fullName>
    </recommendedName>
</protein>
<accession>A0A219B8P8</accession>
<dbReference type="Gene3D" id="1.10.10.10">
    <property type="entry name" value="Winged helix-like DNA-binding domain superfamily/Winged helix DNA-binding domain"/>
    <property type="match status" value="1"/>
</dbReference>
<dbReference type="Gene3D" id="3.40.50.2300">
    <property type="match status" value="1"/>
</dbReference>
<proteinExistence type="predicted"/>
<dbReference type="InterPro" id="IPR016032">
    <property type="entry name" value="Sig_transdc_resp-reg_C-effctor"/>
</dbReference>
<dbReference type="InterPro" id="IPR036388">
    <property type="entry name" value="WH-like_DNA-bd_sf"/>
</dbReference>
<dbReference type="InterPro" id="IPR011006">
    <property type="entry name" value="CheY-like_superfamily"/>
</dbReference>
<evidence type="ECO:0000256" key="2">
    <source>
        <dbReference type="ARBA" id="ARBA00022490"/>
    </source>
</evidence>
<dbReference type="InterPro" id="IPR001789">
    <property type="entry name" value="Sig_transdc_resp-reg_receiver"/>
</dbReference>
<evidence type="ECO:0000256" key="4">
    <source>
        <dbReference type="ARBA" id="ARBA00023012"/>
    </source>
</evidence>
<evidence type="ECO:0000256" key="5">
    <source>
        <dbReference type="ARBA" id="ARBA00023015"/>
    </source>
</evidence>
<dbReference type="SUPFAM" id="SSF46894">
    <property type="entry name" value="C-terminal effector domain of the bipartite response regulators"/>
    <property type="match status" value="1"/>
</dbReference>
<keyword evidence="14" id="KW-1185">Reference proteome</keyword>
<feature type="domain" description="OmpR/PhoB-type" evidence="12">
    <location>
        <begin position="135"/>
        <end position="235"/>
    </location>
</feature>
<evidence type="ECO:0000256" key="9">
    <source>
        <dbReference type="PROSITE-ProRule" id="PRU00169"/>
    </source>
</evidence>
<dbReference type="PANTHER" id="PTHR48111:SF4">
    <property type="entry name" value="DNA-BINDING DUAL TRANSCRIPTIONAL REGULATOR OMPR"/>
    <property type="match status" value="1"/>
</dbReference>
<dbReference type="GO" id="GO:0000156">
    <property type="term" value="F:phosphorelay response regulator activity"/>
    <property type="evidence" value="ECO:0007669"/>
    <property type="project" value="TreeGrafter"/>
</dbReference>
<dbReference type="OrthoDB" id="2181430at2"/>
<dbReference type="GO" id="GO:0005829">
    <property type="term" value="C:cytosol"/>
    <property type="evidence" value="ECO:0007669"/>
    <property type="project" value="TreeGrafter"/>
</dbReference>
<keyword evidence="2" id="KW-0963">Cytoplasm</keyword>
<keyword evidence="7" id="KW-0804">Transcription</keyword>